<sequence>MKYKILFITLIWFSICVNAQKKIQAKHFDFSCDCTEVENYYEPKNSSNNYSYVNEKQRFGYTFATREISFRNKSEQKDFLKAIKNSGTLNYQWQNFLGQEAIIADLNSQEDQIYAKHIAFFYNNVAYTIMVFAKSPTQLKQHFNHLKNTLKLK</sequence>
<dbReference type="EMBL" id="CDOL01000225">
    <property type="protein sequence ID" value="CEN53108.1"/>
    <property type="molecule type" value="Genomic_DNA"/>
</dbReference>
<dbReference type="RefSeq" id="WP_042007838.1">
    <property type="nucleotide sequence ID" value="NZ_CDOL01000225.1"/>
</dbReference>
<feature type="signal peptide" evidence="1">
    <location>
        <begin position="1"/>
        <end position="19"/>
    </location>
</feature>
<feature type="chain" id="PRO_5005424749" evidence="1">
    <location>
        <begin position="20"/>
        <end position="153"/>
    </location>
</feature>
<accession>A0A0B7IT16</accession>
<dbReference type="AlphaFoldDB" id="A0A0B7IT16"/>
<gene>
    <name evidence="2" type="ORF">CCAND93_370009</name>
</gene>
<evidence type="ECO:0000313" key="2">
    <source>
        <dbReference type="EMBL" id="CEN53108.1"/>
    </source>
</evidence>
<dbReference type="OrthoDB" id="9848514at2"/>
<reference evidence="2 3" key="1">
    <citation type="submission" date="2015-01" db="EMBL/GenBank/DDBJ databases">
        <authorList>
            <person name="Xiang T."/>
            <person name="Song Y."/>
            <person name="Huang L."/>
            <person name="Wang B."/>
            <person name="Wu P."/>
        </authorList>
    </citation>
    <scope>NUCLEOTIDE SEQUENCE [LARGE SCALE GENOMIC DNA]</scope>
    <source>
        <strain evidence="2 3">CcD93</strain>
    </source>
</reference>
<keyword evidence="1" id="KW-0732">Signal</keyword>
<organism evidence="2 3">
    <name type="scientific">Capnocytophaga canis</name>
    <dbReference type="NCBI Taxonomy" id="1848903"/>
    <lineage>
        <taxon>Bacteria</taxon>
        <taxon>Pseudomonadati</taxon>
        <taxon>Bacteroidota</taxon>
        <taxon>Flavobacteriia</taxon>
        <taxon>Flavobacteriales</taxon>
        <taxon>Flavobacteriaceae</taxon>
        <taxon>Capnocytophaga</taxon>
    </lineage>
</organism>
<evidence type="ECO:0000256" key="1">
    <source>
        <dbReference type="SAM" id="SignalP"/>
    </source>
</evidence>
<protein>
    <submittedName>
        <fullName evidence="2">Uncharacterized protein</fullName>
    </submittedName>
</protein>
<name>A0A0B7IT16_9FLAO</name>
<dbReference type="Proteomes" id="UP000038200">
    <property type="component" value="Unassembled WGS sequence"/>
</dbReference>
<proteinExistence type="predicted"/>
<evidence type="ECO:0000313" key="3">
    <source>
        <dbReference type="Proteomes" id="UP000038200"/>
    </source>
</evidence>